<evidence type="ECO:0000256" key="2">
    <source>
        <dbReference type="ARBA" id="ARBA00022771"/>
    </source>
</evidence>
<sequence>MSERYKYCIVPKCRNTTVTAPDKLFINVPKNDVIRKKWCKAMKRDPKLNPELSASSVRHVCGDHFDPHLWVAVSSAVGLCVERRHHLQSVCLQDVVLVDQTDENRLGLSLVAVALINQTDSASTLVEIVLNKIVSNGRRRQCIRSSCAAARDLPNHAPEERCDWSEFHRPQSTSTHLERLEVLPSRMPWEQILSSPHSSGFRGKLENIFYKKFAFTTIADVVVADDVSASVHSCAAKGFAKPRALGTVRLVGIPPTTVHKYAPQATRGFTKSHAMGTNLI</sequence>
<dbReference type="AlphaFoldDB" id="A0A4Y2FRD2"/>
<reference evidence="7 8" key="1">
    <citation type="journal article" date="2019" name="Sci. Rep.">
        <title>Orb-weaving spider Araneus ventricosus genome elucidates the spidroin gene catalogue.</title>
        <authorList>
            <person name="Kono N."/>
            <person name="Nakamura H."/>
            <person name="Ohtoshi R."/>
            <person name="Moran D.A.P."/>
            <person name="Shinohara A."/>
            <person name="Yoshida Y."/>
            <person name="Fujiwara M."/>
            <person name="Mori M."/>
            <person name="Tomita M."/>
            <person name="Arakawa K."/>
        </authorList>
    </citation>
    <scope>NUCLEOTIDE SEQUENCE [LARGE SCALE GENOMIC DNA]</scope>
</reference>
<dbReference type="Proteomes" id="UP000499080">
    <property type="component" value="Unassembled WGS sequence"/>
</dbReference>
<name>A0A4Y2FRD2_ARAVE</name>
<keyword evidence="4 5" id="KW-0238">DNA-binding</keyword>
<evidence type="ECO:0000313" key="8">
    <source>
        <dbReference type="Proteomes" id="UP000499080"/>
    </source>
</evidence>
<dbReference type="OrthoDB" id="6434668at2759"/>
<dbReference type="Pfam" id="PF05485">
    <property type="entry name" value="THAP"/>
    <property type="match status" value="1"/>
</dbReference>
<evidence type="ECO:0000256" key="1">
    <source>
        <dbReference type="ARBA" id="ARBA00022723"/>
    </source>
</evidence>
<dbReference type="PROSITE" id="PS50950">
    <property type="entry name" value="ZF_THAP"/>
    <property type="match status" value="1"/>
</dbReference>
<dbReference type="GO" id="GO:0008270">
    <property type="term" value="F:zinc ion binding"/>
    <property type="evidence" value="ECO:0007669"/>
    <property type="project" value="UniProtKB-KW"/>
</dbReference>
<evidence type="ECO:0000313" key="7">
    <source>
        <dbReference type="EMBL" id="GBM43025.1"/>
    </source>
</evidence>
<evidence type="ECO:0000256" key="5">
    <source>
        <dbReference type="PROSITE-ProRule" id="PRU00309"/>
    </source>
</evidence>
<organism evidence="7 8">
    <name type="scientific">Araneus ventricosus</name>
    <name type="common">Orbweaver spider</name>
    <name type="synonym">Epeira ventricosa</name>
    <dbReference type="NCBI Taxonomy" id="182803"/>
    <lineage>
        <taxon>Eukaryota</taxon>
        <taxon>Metazoa</taxon>
        <taxon>Ecdysozoa</taxon>
        <taxon>Arthropoda</taxon>
        <taxon>Chelicerata</taxon>
        <taxon>Arachnida</taxon>
        <taxon>Araneae</taxon>
        <taxon>Araneomorphae</taxon>
        <taxon>Entelegynae</taxon>
        <taxon>Araneoidea</taxon>
        <taxon>Araneidae</taxon>
        <taxon>Araneus</taxon>
    </lineage>
</organism>
<protein>
    <recommendedName>
        <fullName evidence="6">THAP-type domain-containing protein</fullName>
    </recommendedName>
</protein>
<keyword evidence="8" id="KW-1185">Reference proteome</keyword>
<evidence type="ECO:0000259" key="6">
    <source>
        <dbReference type="PROSITE" id="PS50950"/>
    </source>
</evidence>
<dbReference type="SUPFAM" id="SSF57716">
    <property type="entry name" value="Glucocorticoid receptor-like (DNA-binding domain)"/>
    <property type="match status" value="1"/>
</dbReference>
<evidence type="ECO:0000256" key="3">
    <source>
        <dbReference type="ARBA" id="ARBA00022833"/>
    </source>
</evidence>
<evidence type="ECO:0000256" key="4">
    <source>
        <dbReference type="ARBA" id="ARBA00023125"/>
    </source>
</evidence>
<keyword evidence="2 5" id="KW-0863">Zinc-finger</keyword>
<comment type="caution">
    <text evidence="7">The sequence shown here is derived from an EMBL/GenBank/DDBJ whole genome shotgun (WGS) entry which is preliminary data.</text>
</comment>
<keyword evidence="3" id="KW-0862">Zinc</keyword>
<proteinExistence type="predicted"/>
<dbReference type="EMBL" id="BGPR01001013">
    <property type="protein sequence ID" value="GBM43025.1"/>
    <property type="molecule type" value="Genomic_DNA"/>
</dbReference>
<dbReference type="InterPro" id="IPR006612">
    <property type="entry name" value="THAP_Znf"/>
</dbReference>
<feature type="domain" description="THAP-type" evidence="6">
    <location>
        <begin position="1"/>
        <end position="96"/>
    </location>
</feature>
<gene>
    <name evidence="7" type="ORF">AVEN_88620_1</name>
</gene>
<keyword evidence="1" id="KW-0479">Metal-binding</keyword>
<accession>A0A4Y2FRD2</accession>
<dbReference type="GO" id="GO:0003677">
    <property type="term" value="F:DNA binding"/>
    <property type="evidence" value="ECO:0007669"/>
    <property type="project" value="UniProtKB-UniRule"/>
</dbReference>